<reference evidence="3" key="1">
    <citation type="submission" date="2022-11" db="UniProtKB">
        <authorList>
            <consortium name="WormBaseParasite"/>
        </authorList>
    </citation>
    <scope>IDENTIFICATION</scope>
</reference>
<evidence type="ECO:0000313" key="2">
    <source>
        <dbReference type="Proteomes" id="UP000887565"/>
    </source>
</evidence>
<organism evidence="2 3">
    <name type="scientific">Romanomermis culicivorax</name>
    <name type="common">Nematode worm</name>
    <dbReference type="NCBI Taxonomy" id="13658"/>
    <lineage>
        <taxon>Eukaryota</taxon>
        <taxon>Metazoa</taxon>
        <taxon>Ecdysozoa</taxon>
        <taxon>Nematoda</taxon>
        <taxon>Enoplea</taxon>
        <taxon>Dorylaimia</taxon>
        <taxon>Mermithida</taxon>
        <taxon>Mermithoidea</taxon>
        <taxon>Mermithidae</taxon>
        <taxon>Romanomermis</taxon>
    </lineage>
</organism>
<sequence>MCLLKRGSFLKLRVNFKSDVNVNLAKAQVFGSLGGQLIPYSLDLPDTSIRCNDKTNTSQCSVKVGDNFFTLSVKILEFYPTIEVPIVWKMVDQTTKKTVACLTFNSKIVE</sequence>
<dbReference type="AlphaFoldDB" id="A0A915LDK7"/>
<evidence type="ECO:0000259" key="1">
    <source>
        <dbReference type="Pfam" id="PF02221"/>
    </source>
</evidence>
<dbReference type="Gene3D" id="2.60.40.770">
    <property type="match status" value="1"/>
</dbReference>
<dbReference type="WBParaSite" id="nRc.2.0.1.t47911-RA">
    <property type="protein sequence ID" value="nRc.2.0.1.t47911-RA"/>
    <property type="gene ID" value="nRc.2.0.1.g47911"/>
</dbReference>
<evidence type="ECO:0000313" key="3">
    <source>
        <dbReference type="WBParaSite" id="nRc.2.0.1.t47911-RA"/>
    </source>
</evidence>
<dbReference type="Proteomes" id="UP000887565">
    <property type="component" value="Unplaced"/>
</dbReference>
<proteinExistence type="predicted"/>
<dbReference type="InterPro" id="IPR003172">
    <property type="entry name" value="ML_dom"/>
</dbReference>
<protein>
    <submittedName>
        <fullName evidence="3">MD-2-related lipid-recognition domain-containing protein</fullName>
    </submittedName>
</protein>
<dbReference type="InterPro" id="IPR014756">
    <property type="entry name" value="Ig_E-set"/>
</dbReference>
<dbReference type="Pfam" id="PF02221">
    <property type="entry name" value="E1_DerP2_DerF2"/>
    <property type="match status" value="1"/>
</dbReference>
<feature type="domain" description="MD-2-related lipid-recognition" evidence="1">
    <location>
        <begin position="2"/>
        <end position="107"/>
    </location>
</feature>
<accession>A0A915LDK7</accession>
<name>A0A915LDK7_ROMCU</name>
<dbReference type="SUPFAM" id="SSF81296">
    <property type="entry name" value="E set domains"/>
    <property type="match status" value="1"/>
</dbReference>
<keyword evidence="2" id="KW-1185">Reference proteome</keyword>